<proteinExistence type="predicted"/>
<feature type="compositionally biased region" description="Low complexity" evidence="1">
    <location>
        <begin position="15"/>
        <end position="25"/>
    </location>
</feature>
<accession>A0A0D2MSD6</accession>
<dbReference type="STRING" id="145388.A0A0D2MSD6"/>
<keyword evidence="4" id="KW-1185">Reference proteome</keyword>
<protein>
    <recommendedName>
        <fullName evidence="2">CCD97-like C-terminal domain-containing protein</fullName>
    </recommendedName>
</protein>
<dbReference type="PANTHER" id="PTHR31840">
    <property type="entry name" value="COILED-COIL DOMAIN-CONTAINING PROTEIN 97"/>
    <property type="match status" value="1"/>
</dbReference>
<name>A0A0D2MSD6_9CHLO</name>
<evidence type="ECO:0000256" key="1">
    <source>
        <dbReference type="SAM" id="MobiDB-lite"/>
    </source>
</evidence>
<evidence type="ECO:0000259" key="2">
    <source>
        <dbReference type="Pfam" id="PF09747"/>
    </source>
</evidence>
<dbReference type="PANTHER" id="PTHR31840:SF1">
    <property type="entry name" value="COILED-COIL DOMAIN-CONTAINING PROTEIN 97"/>
    <property type="match status" value="1"/>
</dbReference>
<dbReference type="OrthoDB" id="333176at2759"/>
<dbReference type="InterPro" id="IPR040233">
    <property type="entry name" value="CCD97-like_C"/>
</dbReference>
<dbReference type="RefSeq" id="XP_013904479.1">
    <property type="nucleotide sequence ID" value="XM_014049025.1"/>
</dbReference>
<dbReference type="KEGG" id="mng:MNEG_2504"/>
<gene>
    <name evidence="3" type="ORF">MNEG_2504</name>
</gene>
<feature type="compositionally biased region" description="Low complexity" evidence="1">
    <location>
        <begin position="32"/>
        <end position="56"/>
    </location>
</feature>
<dbReference type="Pfam" id="PF09747">
    <property type="entry name" value="CCD97-like_C"/>
    <property type="match status" value="1"/>
</dbReference>
<feature type="region of interest" description="Disordered" evidence="1">
    <location>
        <begin position="1"/>
        <end position="56"/>
    </location>
</feature>
<feature type="region of interest" description="Disordered" evidence="1">
    <location>
        <begin position="89"/>
        <end position="120"/>
    </location>
</feature>
<dbReference type="Proteomes" id="UP000054498">
    <property type="component" value="Unassembled WGS sequence"/>
</dbReference>
<dbReference type="AlphaFoldDB" id="A0A0D2MSD6"/>
<evidence type="ECO:0000313" key="4">
    <source>
        <dbReference type="Proteomes" id="UP000054498"/>
    </source>
</evidence>
<feature type="compositionally biased region" description="Acidic residues" evidence="1">
    <location>
        <begin position="105"/>
        <end position="120"/>
    </location>
</feature>
<feature type="domain" description="CCD97-like C-terminal" evidence="2">
    <location>
        <begin position="52"/>
        <end position="114"/>
    </location>
</feature>
<dbReference type="GeneID" id="25735382"/>
<reference evidence="3 4" key="1">
    <citation type="journal article" date="2013" name="BMC Genomics">
        <title>Reconstruction of the lipid metabolism for the microalga Monoraphidium neglectum from its genome sequence reveals characteristics suitable for biofuel production.</title>
        <authorList>
            <person name="Bogen C."/>
            <person name="Al-Dilaimi A."/>
            <person name="Albersmeier A."/>
            <person name="Wichmann J."/>
            <person name="Grundmann M."/>
            <person name="Rupp O."/>
            <person name="Lauersen K.J."/>
            <person name="Blifernez-Klassen O."/>
            <person name="Kalinowski J."/>
            <person name="Goesmann A."/>
            <person name="Mussgnug J.H."/>
            <person name="Kruse O."/>
        </authorList>
    </citation>
    <scope>NUCLEOTIDE SEQUENCE [LARGE SCALE GENOMIC DNA]</scope>
    <source>
        <strain evidence="3 4">SAG 48.87</strain>
    </source>
</reference>
<dbReference type="EMBL" id="KK100503">
    <property type="protein sequence ID" value="KIZ05460.1"/>
    <property type="molecule type" value="Genomic_DNA"/>
</dbReference>
<dbReference type="InterPro" id="IPR018613">
    <property type="entry name" value="Ccdc97-like"/>
</dbReference>
<evidence type="ECO:0000313" key="3">
    <source>
        <dbReference type="EMBL" id="KIZ05460.1"/>
    </source>
</evidence>
<sequence length="120" mass="12815">MSEEESDDFGPAPVPADAAAPQPVQDNRRCDGANGAAGPGSEAAAGGAAVGSPDAAQAAQRRREFLMDMRGRFLCGEDKDYVDYSEIDADASLDDEEHVRRQQDQDAEDAYFDDVMEGVD</sequence>
<organism evidence="3 4">
    <name type="scientific">Monoraphidium neglectum</name>
    <dbReference type="NCBI Taxonomy" id="145388"/>
    <lineage>
        <taxon>Eukaryota</taxon>
        <taxon>Viridiplantae</taxon>
        <taxon>Chlorophyta</taxon>
        <taxon>core chlorophytes</taxon>
        <taxon>Chlorophyceae</taxon>
        <taxon>CS clade</taxon>
        <taxon>Sphaeropleales</taxon>
        <taxon>Selenastraceae</taxon>
        <taxon>Monoraphidium</taxon>
    </lineage>
</organism>